<protein>
    <submittedName>
        <fullName evidence="9">Arabinogalactan oligomer / maltooligosaccharide transport system permease protein</fullName>
    </submittedName>
</protein>
<dbReference type="SUPFAM" id="SSF161098">
    <property type="entry name" value="MetI-like"/>
    <property type="match status" value="1"/>
</dbReference>
<evidence type="ECO:0000256" key="1">
    <source>
        <dbReference type="ARBA" id="ARBA00004651"/>
    </source>
</evidence>
<sequence>MRKKINPYLYLIPALLVMGVITFYPMGFQLWMSFTNYGIRNLRFDAPPPDWVGLANYVRILTTNLGLGNFSFWRVLGFNLFWAFSNVIIHVTLGIMIAVVLNTAGLWFKRIYRVIYILPIVIPQIIVANVFRNMFDPDWGAINQGLALIGSLFGLSPDLFHIRWIAQLGYPISGIPLTLSYFALLITNIWLGWPFMTIVATGALQSIPHELYGAADIDGASGLQKFWRITLPLIRPAMVPAAVYGLVVTFNLFTLIYFLSGGGPLRETEILLTVAFRLVNEQRLYGLAAAFSVYIFFVLLGLTLLTNYITRATESYEI</sequence>
<dbReference type="InterPro" id="IPR000515">
    <property type="entry name" value="MetI-like"/>
</dbReference>
<evidence type="ECO:0000256" key="5">
    <source>
        <dbReference type="ARBA" id="ARBA00022989"/>
    </source>
</evidence>
<feature type="transmembrane region" description="Helical" evidence="7">
    <location>
        <begin position="114"/>
        <end position="135"/>
    </location>
</feature>
<evidence type="ECO:0000256" key="3">
    <source>
        <dbReference type="ARBA" id="ARBA00022475"/>
    </source>
</evidence>
<proteinExistence type="inferred from homology"/>
<keyword evidence="10" id="KW-1185">Reference proteome</keyword>
<keyword evidence="4 7" id="KW-0812">Transmembrane</keyword>
<keyword evidence="3" id="KW-1003">Cell membrane</keyword>
<dbReference type="InterPro" id="IPR051393">
    <property type="entry name" value="ABC_transporter_permease"/>
</dbReference>
<evidence type="ECO:0000256" key="6">
    <source>
        <dbReference type="ARBA" id="ARBA00023136"/>
    </source>
</evidence>
<keyword evidence="2 7" id="KW-0813">Transport</keyword>
<dbReference type="PANTHER" id="PTHR30193:SF41">
    <property type="entry name" value="DIACETYLCHITOBIOSE UPTAKE SYSTEM PERMEASE PROTEIN NGCF"/>
    <property type="match status" value="1"/>
</dbReference>
<dbReference type="RefSeq" id="WP_258190464.1">
    <property type="nucleotide sequence ID" value="NZ_BLRZ01000051.1"/>
</dbReference>
<dbReference type="EMBL" id="BLRZ01000051">
    <property type="protein sequence ID" value="GFP30248.1"/>
    <property type="molecule type" value="Genomic_DNA"/>
</dbReference>
<dbReference type="AlphaFoldDB" id="A0A6V8PD73"/>
<dbReference type="CDD" id="cd06261">
    <property type="entry name" value="TM_PBP2"/>
    <property type="match status" value="1"/>
</dbReference>
<dbReference type="GO" id="GO:0005886">
    <property type="term" value="C:plasma membrane"/>
    <property type="evidence" value="ECO:0007669"/>
    <property type="project" value="UniProtKB-SubCell"/>
</dbReference>
<organism evidence="9 10">
    <name type="scientific">Candidatus Hakubella thermalkaliphila</name>
    <dbReference type="NCBI Taxonomy" id="2754717"/>
    <lineage>
        <taxon>Bacteria</taxon>
        <taxon>Bacillati</taxon>
        <taxon>Actinomycetota</taxon>
        <taxon>Actinomycetota incertae sedis</taxon>
        <taxon>Candidatus Hakubellales</taxon>
        <taxon>Candidatus Hakubellaceae</taxon>
        <taxon>Candidatus Hakubella</taxon>
    </lineage>
</organism>
<dbReference type="PANTHER" id="PTHR30193">
    <property type="entry name" value="ABC TRANSPORTER PERMEASE PROTEIN"/>
    <property type="match status" value="1"/>
</dbReference>
<evidence type="ECO:0000256" key="7">
    <source>
        <dbReference type="RuleBase" id="RU363032"/>
    </source>
</evidence>
<evidence type="ECO:0000256" key="4">
    <source>
        <dbReference type="ARBA" id="ARBA00022692"/>
    </source>
</evidence>
<dbReference type="Gene3D" id="1.10.3720.10">
    <property type="entry name" value="MetI-like"/>
    <property type="match status" value="1"/>
</dbReference>
<evidence type="ECO:0000256" key="2">
    <source>
        <dbReference type="ARBA" id="ARBA00022448"/>
    </source>
</evidence>
<keyword evidence="5 7" id="KW-1133">Transmembrane helix</keyword>
<evidence type="ECO:0000313" key="10">
    <source>
        <dbReference type="Proteomes" id="UP000588083"/>
    </source>
</evidence>
<comment type="subcellular location">
    <subcellularLocation>
        <location evidence="1 7">Cell membrane</location>
        <topology evidence="1 7">Multi-pass membrane protein</topology>
    </subcellularLocation>
</comment>
<feature type="transmembrane region" description="Helical" evidence="7">
    <location>
        <begin position="7"/>
        <end position="26"/>
    </location>
</feature>
<feature type="transmembrane region" description="Helical" evidence="7">
    <location>
        <begin position="172"/>
        <end position="193"/>
    </location>
</feature>
<gene>
    <name evidence="9" type="ORF">HKBW3S34_01169</name>
</gene>
<keyword evidence="6 7" id="KW-0472">Membrane</keyword>
<comment type="caution">
    <text evidence="9">The sequence shown here is derived from an EMBL/GenBank/DDBJ whole genome shotgun (WGS) entry which is preliminary data.</text>
</comment>
<feature type="transmembrane region" description="Helical" evidence="7">
    <location>
        <begin position="284"/>
        <end position="309"/>
    </location>
</feature>
<name>A0A6V8PD73_9ACTN</name>
<reference evidence="9 10" key="1">
    <citation type="journal article" date="2020" name="Front. Microbiol.">
        <title>Single-cell genomics of novel Actinobacteria with the Wood-Ljungdahl pathway discovered in a serpentinizing system.</title>
        <authorList>
            <person name="Merino N."/>
            <person name="Kawai M."/>
            <person name="Boyd E.S."/>
            <person name="Colman D.R."/>
            <person name="McGlynn S.E."/>
            <person name="Nealson K.H."/>
            <person name="Kurokawa K."/>
            <person name="Hongoh Y."/>
        </authorList>
    </citation>
    <scope>NUCLEOTIDE SEQUENCE [LARGE SCALE GENOMIC DNA]</scope>
    <source>
        <strain evidence="9 10">S34</strain>
    </source>
</reference>
<dbReference type="Proteomes" id="UP000588083">
    <property type="component" value="Unassembled WGS sequence"/>
</dbReference>
<dbReference type="GO" id="GO:0055085">
    <property type="term" value="P:transmembrane transport"/>
    <property type="evidence" value="ECO:0007669"/>
    <property type="project" value="InterPro"/>
</dbReference>
<feature type="transmembrane region" description="Helical" evidence="7">
    <location>
        <begin position="241"/>
        <end position="263"/>
    </location>
</feature>
<evidence type="ECO:0000313" key="9">
    <source>
        <dbReference type="EMBL" id="GFP30248.1"/>
    </source>
</evidence>
<dbReference type="PROSITE" id="PS50928">
    <property type="entry name" value="ABC_TM1"/>
    <property type="match status" value="1"/>
</dbReference>
<feature type="domain" description="ABC transmembrane type-1" evidence="8">
    <location>
        <begin position="76"/>
        <end position="306"/>
    </location>
</feature>
<feature type="transmembrane region" description="Helical" evidence="7">
    <location>
        <begin position="80"/>
        <end position="102"/>
    </location>
</feature>
<dbReference type="InterPro" id="IPR035906">
    <property type="entry name" value="MetI-like_sf"/>
</dbReference>
<accession>A0A6V8PD73</accession>
<evidence type="ECO:0000259" key="8">
    <source>
        <dbReference type="PROSITE" id="PS50928"/>
    </source>
</evidence>
<dbReference type="InterPro" id="IPR035277">
    <property type="entry name" value="MalF_N"/>
</dbReference>
<feature type="transmembrane region" description="Helical" evidence="7">
    <location>
        <begin position="141"/>
        <end position="160"/>
    </location>
</feature>
<comment type="similarity">
    <text evidence="7">Belongs to the binding-protein-dependent transport system permease family.</text>
</comment>
<dbReference type="Pfam" id="PF00528">
    <property type="entry name" value="BPD_transp_1"/>
    <property type="match status" value="1"/>
</dbReference>
<dbReference type="Gene3D" id="1.20.58.370">
    <property type="entry name" value="MalF N-terminal region-like"/>
    <property type="match status" value="1"/>
</dbReference>